<feature type="signal peptide" evidence="1">
    <location>
        <begin position="1"/>
        <end position="21"/>
    </location>
</feature>
<accession>A0A9Y2YAC0</accession>
<evidence type="ECO:0000313" key="3">
    <source>
        <dbReference type="PDB" id="7X2S"/>
    </source>
</evidence>
<evidence type="ECO:0007829" key="4">
    <source>
        <dbReference type="PDB" id="7X2N"/>
    </source>
</evidence>
<evidence type="ECO:0007829" key="6">
    <source>
        <dbReference type="PDB" id="7X2X"/>
    </source>
</evidence>
<dbReference type="SMR" id="A0A9Y2YAC0"/>
<feature type="binding site" evidence="4 5">
    <location>
        <position position="48"/>
    </location>
    <ligand>
        <name>Ca(2+)</name>
        <dbReference type="ChEBI" id="CHEBI:29108"/>
    </ligand>
</feature>
<evidence type="ECO:0007829" key="5">
    <source>
        <dbReference type="PDB" id="7X2S"/>
    </source>
</evidence>
<organism evidence="3">
    <name type="scientific">Leptobacillium sp</name>
    <dbReference type="NCBI Taxonomy" id="2011797"/>
    <lineage>
        <taxon>Eukaryota</taxon>
        <taxon>Fungi</taxon>
        <taxon>Dikarya</taxon>
        <taxon>Ascomycota</taxon>
        <taxon>Pezizomycotina</taxon>
        <taxon>Sordariomycetes</taxon>
        <taxon>Hypocreomycetidae</taxon>
        <taxon>Hypocreales</taxon>
        <taxon>Cordycipitaceae</taxon>
        <taxon>Leptobacillium</taxon>
    </lineage>
</organism>
<dbReference type="InterPro" id="IPR052998">
    <property type="entry name" value="Hetero-Diels-Alderase-like"/>
</dbReference>
<reference evidence="5 6" key="1">
    <citation type="submission" date="2022-02" db="PDB data bank">
        <title>Calcium-dependent glycosylated enzyme in the tandem hetero-Diels-Alder reaction.</title>
        <authorList>
            <person name="Zhou J."/>
            <person name="Lu J."/>
        </authorList>
    </citation>
    <scope>X-RAY CRYSTALLOGRAPHY (1.58 ANGSTROMS) IN COMPLEX WITH CA(2+)</scope>
</reference>
<reference evidence="4" key="2">
    <citation type="submission" date="2022-02" db="PDB data bank">
        <title>Crystal structure of hetero-Diels-Alderase PycR1.</title>
        <authorList>
            <person name="Zhou J."/>
            <person name="Lu J."/>
        </authorList>
    </citation>
    <scope>X-RAY CRYSTALLOGRAPHY (1.72 ANGSTROMS) IN COMPLEX WITH CA(2+)</scope>
</reference>
<evidence type="ECO:0000256" key="1">
    <source>
        <dbReference type="SAM" id="SignalP"/>
    </source>
</evidence>
<dbReference type="PANTHER" id="PTHR42060:SF1">
    <property type="entry name" value="NHL REPEAT-CONTAINING PROTEIN"/>
    <property type="match status" value="1"/>
</dbReference>
<evidence type="ECO:0000313" key="2">
    <source>
        <dbReference type="PDB" id="7X2N"/>
    </source>
</evidence>
<feature type="binding site" evidence="4 5">
    <location>
        <position position="228"/>
    </location>
    <ligand>
        <name>Ca(2+)</name>
        <dbReference type="ChEBI" id="CHEBI:29108"/>
    </ligand>
</feature>
<keyword evidence="4 5" id="KW-0479">Metal-binding</keyword>
<feature type="binding site" evidence="4 5">
    <location>
        <position position="275"/>
    </location>
    <ligand>
        <name>Ca(2+)</name>
        <dbReference type="ChEBI" id="CHEBI:29108"/>
    </ligand>
</feature>
<dbReference type="Gene3D" id="2.120.10.30">
    <property type="entry name" value="TolB, C-terminal domain"/>
    <property type="match status" value="2"/>
</dbReference>
<keyword evidence="1" id="KW-0732">Signal</keyword>
<proteinExistence type="evidence at protein level"/>
<name>A0A9Y2YAC0_9HYPO</name>
<feature type="binding site" evidence="4 5">
    <location>
        <position position="158"/>
    </location>
    <ligand>
        <name>Ca(2+)</name>
        <dbReference type="ChEBI" id="CHEBI:29108"/>
    </ligand>
</feature>
<dbReference type="GO" id="GO:0046872">
    <property type="term" value="F:metal ion binding"/>
    <property type="evidence" value="ECO:0007669"/>
    <property type="project" value="UniProtKB-KW"/>
</dbReference>
<dbReference type="AlphaFoldDB" id="A0A9Y2YAC0"/>
<feature type="chain" id="PRO_5044470011" evidence="1">
    <location>
        <begin position="22"/>
        <end position="368"/>
    </location>
</feature>
<dbReference type="PDB" id="7X2S">
    <property type="method" value="X-ray"/>
    <property type="resolution" value="1.92 A"/>
    <property type="chains" value="A=1-368"/>
</dbReference>
<dbReference type="PDB" id="7X2X">
    <property type="method" value="X-ray"/>
    <property type="resolution" value="1.58 A"/>
    <property type="chains" value="A=1-368"/>
</dbReference>
<dbReference type="PANTHER" id="PTHR42060">
    <property type="entry name" value="NHL REPEAT-CONTAINING PROTEIN-RELATED"/>
    <property type="match status" value="1"/>
</dbReference>
<sequence length="368" mass="40739">MKLLATAIAGLAIVGQPLASASPTARTDVKLPLPQRLLHDWANGSWVENISVRPNGNLLVSTSTPDGSVWQIKEPWKDQPEVELVYNFDQWVDRLIGIGETTPDKYVVVGSRFYSTDPMSSHVDRTFAAMELDFSGSANKDKPAVRLIAWFPDAHLLQGVAALPWDRTKVLISDQYLLRPRAAPQKDWTPARGQVWTLDTVTGAHEVVFANDTALDTTYRHGYDVGINGIKIRRDWLYWVNSDDGNIYRLKIDKTGHAVPPAKPEVVAFQDTIWDDFTFGPEHEDTIWATGFNAIFAASPQGKVVTVNGVGTSDNGIMPGPTACAFGRSPHDRNILYVTGNMGEIPVDIEHVHLKGWVRAIDTTGFHF</sequence>
<dbReference type="InterPro" id="IPR011042">
    <property type="entry name" value="6-blade_b-propeller_TolB-like"/>
</dbReference>
<keyword evidence="4 5" id="KW-0002">3D-structure</keyword>
<dbReference type="PDB" id="7X2N">
    <property type="method" value="X-ray"/>
    <property type="resolution" value="1.72 A"/>
    <property type="chains" value="A=1-368"/>
</dbReference>
<protein>
    <submittedName>
        <fullName evidence="2 3">PycR1</fullName>
    </submittedName>
</protein>
<keyword evidence="4 5" id="KW-0106">Calcium</keyword>
<dbReference type="SUPFAM" id="SSF63829">
    <property type="entry name" value="Calcium-dependent phosphotriesterase"/>
    <property type="match status" value="1"/>
</dbReference>